<dbReference type="SUPFAM" id="SSF53067">
    <property type="entry name" value="Actin-like ATPase domain"/>
    <property type="match status" value="1"/>
</dbReference>
<keyword evidence="2 7" id="KW-0819">tRNA processing</keyword>
<evidence type="ECO:0000313" key="9">
    <source>
        <dbReference type="EMBL" id="MBK8572994.1"/>
    </source>
</evidence>
<dbReference type="GO" id="GO:0005506">
    <property type="term" value="F:iron ion binding"/>
    <property type="evidence" value="ECO:0007669"/>
    <property type="project" value="UniProtKB-UniRule"/>
</dbReference>
<name>A0A936F2L6_9BACT</name>
<evidence type="ECO:0000256" key="2">
    <source>
        <dbReference type="ARBA" id="ARBA00022694"/>
    </source>
</evidence>
<feature type="binding site" evidence="7">
    <location>
        <position position="183"/>
    </location>
    <ligand>
        <name>substrate</name>
    </ligand>
</feature>
<dbReference type="Pfam" id="PF00814">
    <property type="entry name" value="TsaD"/>
    <property type="match status" value="1"/>
</dbReference>
<reference evidence="9 10" key="1">
    <citation type="submission" date="2020-10" db="EMBL/GenBank/DDBJ databases">
        <title>Connecting structure to function with the recovery of over 1000 high-quality activated sludge metagenome-assembled genomes encoding full-length rRNA genes using long-read sequencing.</title>
        <authorList>
            <person name="Singleton C.M."/>
            <person name="Petriglieri F."/>
            <person name="Kristensen J.M."/>
            <person name="Kirkegaard R.H."/>
            <person name="Michaelsen T.Y."/>
            <person name="Andersen M.H."/>
            <person name="Karst S.M."/>
            <person name="Dueholm M.S."/>
            <person name="Nielsen P.H."/>
            <person name="Albertsen M."/>
        </authorList>
    </citation>
    <scope>NUCLEOTIDE SEQUENCE [LARGE SCALE GENOMIC DNA]</scope>
    <source>
        <strain evidence="9">OdNE_18-Q3-R46-58_MAXAC.008</strain>
    </source>
</reference>
<evidence type="ECO:0000256" key="6">
    <source>
        <dbReference type="ARBA" id="ARBA00048117"/>
    </source>
</evidence>
<evidence type="ECO:0000256" key="5">
    <source>
        <dbReference type="ARBA" id="ARBA00023315"/>
    </source>
</evidence>
<proteinExistence type="inferred from homology"/>
<comment type="caution">
    <text evidence="9">The sequence shown here is derived from an EMBL/GenBank/DDBJ whole genome shotgun (WGS) entry which is preliminary data.</text>
</comment>
<keyword evidence="4 7" id="KW-0408">Iron</keyword>
<keyword evidence="3 7" id="KW-0479">Metal-binding</keyword>
<comment type="catalytic activity">
    <reaction evidence="6 7">
        <text>L-threonylcarbamoyladenylate + adenosine(37) in tRNA = N(6)-L-threonylcarbamoyladenosine(37) in tRNA + AMP + H(+)</text>
        <dbReference type="Rhea" id="RHEA:37059"/>
        <dbReference type="Rhea" id="RHEA-COMP:10162"/>
        <dbReference type="Rhea" id="RHEA-COMP:10163"/>
        <dbReference type="ChEBI" id="CHEBI:15378"/>
        <dbReference type="ChEBI" id="CHEBI:73682"/>
        <dbReference type="ChEBI" id="CHEBI:74411"/>
        <dbReference type="ChEBI" id="CHEBI:74418"/>
        <dbReference type="ChEBI" id="CHEBI:456215"/>
        <dbReference type="EC" id="2.3.1.234"/>
    </reaction>
</comment>
<dbReference type="NCBIfam" id="TIGR00329">
    <property type="entry name" value="gcp_kae1"/>
    <property type="match status" value="1"/>
</dbReference>
<feature type="domain" description="Gcp-like" evidence="8">
    <location>
        <begin position="31"/>
        <end position="315"/>
    </location>
</feature>
<dbReference type="AlphaFoldDB" id="A0A936F2L6"/>
<dbReference type="PROSITE" id="PS01016">
    <property type="entry name" value="GLYCOPROTEASE"/>
    <property type="match status" value="1"/>
</dbReference>
<feature type="binding site" evidence="7">
    <location>
        <position position="118"/>
    </location>
    <ligand>
        <name>Fe cation</name>
        <dbReference type="ChEBI" id="CHEBI:24875"/>
    </ligand>
</feature>
<keyword evidence="1 7" id="KW-0808">Transferase</keyword>
<comment type="cofactor">
    <cofactor evidence="7">
        <name>Fe(2+)</name>
        <dbReference type="ChEBI" id="CHEBI:29033"/>
    </cofactor>
    <text evidence="7">Binds 1 Fe(2+) ion per subunit.</text>
</comment>
<dbReference type="InterPro" id="IPR043129">
    <property type="entry name" value="ATPase_NBD"/>
</dbReference>
<feature type="binding site" evidence="7">
    <location>
        <position position="187"/>
    </location>
    <ligand>
        <name>substrate</name>
    </ligand>
</feature>
<dbReference type="Proteomes" id="UP000709959">
    <property type="component" value="Unassembled WGS sequence"/>
</dbReference>
<dbReference type="InterPro" id="IPR017861">
    <property type="entry name" value="KAE1/TsaD"/>
</dbReference>
<evidence type="ECO:0000256" key="3">
    <source>
        <dbReference type="ARBA" id="ARBA00022723"/>
    </source>
</evidence>
<dbReference type="GO" id="GO:0005737">
    <property type="term" value="C:cytoplasm"/>
    <property type="evidence" value="ECO:0007669"/>
    <property type="project" value="UniProtKB-SubCell"/>
</dbReference>
<dbReference type="GO" id="GO:0061711">
    <property type="term" value="F:tRNA N(6)-L-threonylcarbamoyladenine synthase activity"/>
    <property type="evidence" value="ECO:0007669"/>
    <property type="project" value="UniProtKB-EC"/>
</dbReference>
<keyword evidence="5 7" id="KW-0012">Acyltransferase</keyword>
<dbReference type="Gene3D" id="3.30.420.40">
    <property type="match status" value="2"/>
</dbReference>
<dbReference type="PANTHER" id="PTHR11735">
    <property type="entry name" value="TRNA N6-ADENOSINE THREONYLCARBAMOYLTRANSFERASE"/>
    <property type="match status" value="1"/>
</dbReference>
<evidence type="ECO:0000256" key="1">
    <source>
        <dbReference type="ARBA" id="ARBA00022679"/>
    </source>
</evidence>
<feature type="binding site" evidence="7">
    <location>
        <position position="170"/>
    </location>
    <ligand>
        <name>substrate</name>
    </ligand>
</feature>
<dbReference type="InterPro" id="IPR017860">
    <property type="entry name" value="Peptidase_M22_CS"/>
</dbReference>
<dbReference type="InterPro" id="IPR022450">
    <property type="entry name" value="TsaD"/>
</dbReference>
<dbReference type="NCBIfam" id="TIGR03723">
    <property type="entry name" value="T6A_TsaD_YgjD"/>
    <property type="match status" value="1"/>
</dbReference>
<comment type="function">
    <text evidence="7">Required for the formation of a threonylcarbamoyl group on adenosine at position 37 (t(6)A37) in tRNAs that read codons beginning with adenine. Is involved in the transfer of the threonylcarbamoyl moiety of threonylcarbamoyl-AMP (TC-AMP) to the N6 group of A37, together with TsaE and TsaB. TsaD likely plays a direct catalytic role in this reaction.</text>
</comment>
<protein>
    <recommendedName>
        <fullName evidence="7">tRNA N6-adenosine threonylcarbamoyltransferase</fullName>
        <ecNumber evidence="7">2.3.1.234</ecNumber>
    </recommendedName>
    <alternativeName>
        <fullName evidence="7">N6-L-threonylcarbamoyladenine synthase</fullName>
        <shortName evidence="7">t(6)A synthase</shortName>
    </alternativeName>
    <alternativeName>
        <fullName evidence="7">t(6)A37 threonylcarbamoyladenosine biosynthesis protein TsaD</fullName>
    </alternativeName>
    <alternativeName>
        <fullName evidence="7">tRNA threonylcarbamoyladenosine biosynthesis protein TsaD</fullName>
    </alternativeName>
</protein>
<dbReference type="EC" id="2.3.1.234" evidence="7"/>
<organism evidence="9 10">
    <name type="scientific">Candidatus Geothrix odensensis</name>
    <dbReference type="NCBI Taxonomy" id="2954440"/>
    <lineage>
        <taxon>Bacteria</taxon>
        <taxon>Pseudomonadati</taxon>
        <taxon>Acidobacteriota</taxon>
        <taxon>Holophagae</taxon>
        <taxon>Holophagales</taxon>
        <taxon>Holophagaceae</taxon>
        <taxon>Geothrix</taxon>
    </lineage>
</organism>
<dbReference type="PRINTS" id="PR00789">
    <property type="entry name" value="OSIALOPTASE"/>
</dbReference>
<comment type="subcellular location">
    <subcellularLocation>
        <location evidence="7">Cytoplasm</location>
    </subcellularLocation>
</comment>
<evidence type="ECO:0000313" key="10">
    <source>
        <dbReference type="Proteomes" id="UP000709959"/>
    </source>
</evidence>
<dbReference type="EMBL" id="JADKCH010000010">
    <property type="protein sequence ID" value="MBK8572994.1"/>
    <property type="molecule type" value="Genomic_DNA"/>
</dbReference>
<comment type="similarity">
    <text evidence="7">Belongs to the KAE1 / TsaD family.</text>
</comment>
<dbReference type="GO" id="GO:0002949">
    <property type="term" value="P:tRNA threonylcarbamoyladenosine modification"/>
    <property type="evidence" value="ECO:0007669"/>
    <property type="project" value="UniProtKB-UniRule"/>
</dbReference>
<feature type="binding site" evidence="7">
    <location>
        <position position="281"/>
    </location>
    <ligand>
        <name>substrate</name>
    </ligand>
</feature>
<evidence type="ECO:0000259" key="8">
    <source>
        <dbReference type="Pfam" id="PF00814"/>
    </source>
</evidence>
<feature type="binding site" evidence="7">
    <location>
        <begin position="137"/>
        <end position="141"/>
    </location>
    <ligand>
        <name>substrate</name>
    </ligand>
</feature>
<accession>A0A936F2L6</accession>
<dbReference type="PANTHER" id="PTHR11735:SF6">
    <property type="entry name" value="TRNA N6-ADENOSINE THREONYLCARBAMOYLTRANSFERASE, MITOCHONDRIAL"/>
    <property type="match status" value="1"/>
</dbReference>
<sequence>MIILGLESSCDDCSAAVVEETPAGPVLRSLVRESQDAIHGPFGGVVPELAAREHLLQVRSVIAAALAQAGVTLQDLDRIAVTRGPGLVGSLLATFSASKAVAWRHGIPWVGVHHLLGHLNAARFAAPDLAFPALVLLVSGGHTHLYLAQDWTSLHLLQKTRDDAAGEAFDKTARMLNLGYPGGPLVDACAQAAARTGDPFTPPKFRDGRASWSFSGLKTGVKLRVERNPRLAEAGAADPEVQGLCRSLQEAIAAWLLKPIPDLALEHHARSLVISGGVACNSRLRSEAAAMAARQGLRLAIPEPRLCTDNGAMIAAAGALLQPPPEPLSQNADADLRLGA</sequence>
<gene>
    <name evidence="7 9" type="primary">tsaD</name>
    <name evidence="9" type="ORF">IPN91_10180</name>
</gene>
<evidence type="ECO:0000256" key="4">
    <source>
        <dbReference type="ARBA" id="ARBA00023004"/>
    </source>
</evidence>
<dbReference type="InterPro" id="IPR000905">
    <property type="entry name" value="Gcp-like_dom"/>
</dbReference>
<keyword evidence="7" id="KW-0963">Cytoplasm</keyword>
<dbReference type="HAMAP" id="MF_01445">
    <property type="entry name" value="TsaD"/>
    <property type="match status" value="1"/>
</dbReference>
<feature type="binding site" evidence="7">
    <location>
        <position position="114"/>
    </location>
    <ligand>
        <name>Fe cation</name>
        <dbReference type="ChEBI" id="CHEBI:24875"/>
    </ligand>
</feature>
<evidence type="ECO:0000256" key="7">
    <source>
        <dbReference type="HAMAP-Rule" id="MF_01445"/>
    </source>
</evidence>
<feature type="binding site" evidence="7">
    <location>
        <position position="309"/>
    </location>
    <ligand>
        <name>Fe cation</name>
        <dbReference type="ChEBI" id="CHEBI:24875"/>
    </ligand>
</feature>